<comment type="caution">
    <text evidence="1">The sequence shown here is derived from an EMBL/GenBank/DDBJ whole genome shotgun (WGS) entry which is preliminary data.</text>
</comment>
<reference evidence="1" key="2">
    <citation type="submission" date="2023-01" db="EMBL/GenBank/DDBJ databases">
        <authorList>
            <person name="Petersen C."/>
        </authorList>
    </citation>
    <scope>NUCLEOTIDE SEQUENCE</scope>
    <source>
        <strain evidence="1">IBT 15450</strain>
    </source>
</reference>
<reference evidence="1" key="1">
    <citation type="journal article" date="2023" name="IMA Fungus">
        <title>Comparative genomic study of the Penicillium genus elucidates a diverse pangenome and 15 lateral gene transfer events.</title>
        <authorList>
            <person name="Petersen C."/>
            <person name="Sorensen T."/>
            <person name="Nielsen M.R."/>
            <person name="Sondergaard T.E."/>
            <person name="Sorensen J.L."/>
            <person name="Fitzpatrick D.A."/>
            <person name="Frisvad J.C."/>
            <person name="Nielsen K.L."/>
        </authorList>
    </citation>
    <scope>NUCLEOTIDE SEQUENCE</scope>
    <source>
        <strain evidence="1">IBT 15450</strain>
    </source>
</reference>
<gene>
    <name evidence="1" type="ORF">N7460_007012</name>
</gene>
<accession>A0AAD6IBM3</accession>
<proteinExistence type="predicted"/>
<dbReference type="Proteomes" id="UP001219568">
    <property type="component" value="Unassembled WGS sequence"/>
</dbReference>
<evidence type="ECO:0000313" key="2">
    <source>
        <dbReference type="Proteomes" id="UP001219568"/>
    </source>
</evidence>
<dbReference type="AlphaFoldDB" id="A0AAD6IBM3"/>
<name>A0AAD6IBM3_PENCN</name>
<protein>
    <submittedName>
        <fullName evidence="1">Uncharacterized protein</fullName>
    </submittedName>
</protein>
<keyword evidence="2" id="KW-1185">Reference proteome</keyword>
<organism evidence="1 2">
    <name type="scientific">Penicillium canescens</name>
    <dbReference type="NCBI Taxonomy" id="5083"/>
    <lineage>
        <taxon>Eukaryota</taxon>
        <taxon>Fungi</taxon>
        <taxon>Dikarya</taxon>
        <taxon>Ascomycota</taxon>
        <taxon>Pezizomycotina</taxon>
        <taxon>Eurotiomycetes</taxon>
        <taxon>Eurotiomycetidae</taxon>
        <taxon>Eurotiales</taxon>
        <taxon>Aspergillaceae</taxon>
        <taxon>Penicillium</taxon>
    </lineage>
</organism>
<dbReference type="EMBL" id="JAQJZL010000005">
    <property type="protein sequence ID" value="KAJ6041622.1"/>
    <property type="molecule type" value="Genomic_DNA"/>
</dbReference>
<sequence length="276" mass="31557">MTLLNLKARLGIRDHWDKAGSPLQKSMGGLRELLGYEILAEPEWRLLLADMGDIYPDERGFVATVSQAVEVWCKSMTELLADETNEKWTETLLTYLQPLSHLRLLIEVANSSYPSTSWSKERSAFVVNLPRRQVMLPTRYFPTFMDELLGCFEEPEKPALPLPERAAAPVVVDDGANPKADTAIGKLDVVQNLRTAPSAFNCSYEVEYFPDIQKLERPDQLFLHPPFFLQVHDLAGNRIEVTCSHSPSLQFLEQYLKRWCQTNHDDVRNVRIHLMS</sequence>
<evidence type="ECO:0000313" key="1">
    <source>
        <dbReference type="EMBL" id="KAJ6041622.1"/>
    </source>
</evidence>